<keyword evidence="11" id="KW-0413">Isomerase</keyword>
<evidence type="ECO:0000256" key="16">
    <source>
        <dbReference type="RuleBase" id="RU367101"/>
    </source>
</evidence>
<keyword evidence="8" id="KW-0677">Repeat</keyword>
<dbReference type="Gene3D" id="3.30.40.10">
    <property type="entry name" value="Zinc/RING finger domain, C3HC4 (zinc finger)"/>
    <property type="match status" value="1"/>
</dbReference>
<comment type="catalytic activity">
    <reaction evidence="16">
        <text>S-ubiquitinyl-[E2 ubiquitin-conjugating enzyme]-L-cysteine + [acceptor protein]-L-lysine = [E2 ubiquitin-conjugating enzyme]-L-cysteine + N(6)-ubiquitinyl-[acceptor protein]-L-lysine.</text>
        <dbReference type="EC" id="2.3.2.27"/>
    </reaction>
</comment>
<keyword evidence="4 15" id="KW-0853">WD repeat</keyword>
<dbReference type="SUPFAM" id="SSF50978">
    <property type="entry name" value="WD40 repeat-like"/>
    <property type="match status" value="1"/>
</dbReference>
<comment type="pathway">
    <text evidence="2 16">Protein modification; protein ubiquitination.</text>
</comment>
<evidence type="ECO:0000256" key="15">
    <source>
        <dbReference type="PROSITE-ProRule" id="PRU00221"/>
    </source>
</evidence>
<evidence type="ECO:0000256" key="14">
    <source>
        <dbReference type="ARBA" id="ARBA00023242"/>
    </source>
</evidence>
<evidence type="ECO:0000313" key="18">
    <source>
        <dbReference type="EMBL" id="KAK0623715.1"/>
    </source>
</evidence>
<dbReference type="EC" id="2.3.2.27" evidence="16"/>
<dbReference type="EMBL" id="JAULSU010000003">
    <property type="protein sequence ID" value="KAK0623715.1"/>
    <property type="molecule type" value="Genomic_DNA"/>
</dbReference>
<keyword evidence="7 16" id="KW-0747">Spliceosome</keyword>
<evidence type="ECO:0000256" key="6">
    <source>
        <dbReference type="ARBA" id="ARBA00022679"/>
    </source>
</evidence>
<dbReference type="GO" id="GO:0000974">
    <property type="term" value="C:Prp19 complex"/>
    <property type="evidence" value="ECO:0007669"/>
    <property type="project" value="UniProtKB-UniRule"/>
</dbReference>
<evidence type="ECO:0000256" key="9">
    <source>
        <dbReference type="ARBA" id="ARBA00022763"/>
    </source>
</evidence>
<dbReference type="GO" id="GO:0005737">
    <property type="term" value="C:cytoplasm"/>
    <property type="evidence" value="ECO:0007669"/>
    <property type="project" value="TreeGrafter"/>
</dbReference>
<feature type="repeat" description="WD" evidence="15">
    <location>
        <begin position="273"/>
        <end position="314"/>
    </location>
</feature>
<dbReference type="GO" id="GO:0006281">
    <property type="term" value="P:DNA repair"/>
    <property type="evidence" value="ECO:0007669"/>
    <property type="project" value="UniProtKB-KW"/>
</dbReference>
<dbReference type="GO" id="GO:0003755">
    <property type="term" value="F:peptidyl-prolyl cis-trans isomerase activity"/>
    <property type="evidence" value="ECO:0007669"/>
    <property type="project" value="UniProtKB-KW"/>
</dbReference>
<evidence type="ECO:0000256" key="5">
    <source>
        <dbReference type="ARBA" id="ARBA00022664"/>
    </source>
</evidence>
<feature type="domain" description="U-box" evidence="17">
    <location>
        <begin position="1"/>
        <end position="83"/>
    </location>
</feature>
<evidence type="ECO:0000256" key="2">
    <source>
        <dbReference type="ARBA" id="ARBA00004906"/>
    </source>
</evidence>
<keyword evidence="10 16" id="KW-0833">Ubl conjugation pathway</keyword>
<dbReference type="InterPro" id="IPR013915">
    <property type="entry name" value="Prp19_cc"/>
</dbReference>
<dbReference type="InterPro" id="IPR024977">
    <property type="entry name" value="Apc4-like_WD40_dom"/>
</dbReference>
<comment type="subcellular location">
    <subcellularLocation>
        <location evidence="1 16">Nucleus</location>
    </subcellularLocation>
</comment>
<dbReference type="Gene3D" id="2.130.10.10">
    <property type="entry name" value="YVTN repeat-like/Quinoprotein amine dehydrogenase"/>
    <property type="match status" value="2"/>
</dbReference>
<dbReference type="PANTHER" id="PTHR43995:SF1">
    <property type="entry name" value="PRE-MRNA-PROCESSING FACTOR 19"/>
    <property type="match status" value="1"/>
</dbReference>
<keyword evidence="12 16" id="KW-0508">mRNA splicing</keyword>
<dbReference type="InterPro" id="IPR036322">
    <property type="entry name" value="WD40_repeat_dom_sf"/>
</dbReference>
<dbReference type="PROSITE" id="PS50082">
    <property type="entry name" value="WD_REPEATS_2"/>
    <property type="match status" value="1"/>
</dbReference>
<keyword evidence="6 16" id="KW-0808">Transferase</keyword>
<dbReference type="Pfam" id="PF00400">
    <property type="entry name" value="WD40"/>
    <property type="match status" value="1"/>
</dbReference>
<evidence type="ECO:0000256" key="8">
    <source>
        <dbReference type="ARBA" id="ARBA00022737"/>
    </source>
</evidence>
<dbReference type="SUPFAM" id="SSF57850">
    <property type="entry name" value="RING/U-box"/>
    <property type="match status" value="1"/>
</dbReference>
<dbReference type="GO" id="GO:0071006">
    <property type="term" value="C:U2-type catalytic step 1 spliceosome"/>
    <property type="evidence" value="ECO:0007669"/>
    <property type="project" value="TreeGrafter"/>
</dbReference>
<comment type="subunit">
    <text evidence="16">Homotetramer.</text>
</comment>
<dbReference type="AlphaFoldDB" id="A0AA39WYT9"/>
<evidence type="ECO:0000256" key="3">
    <source>
        <dbReference type="ARBA" id="ARBA00006388"/>
    </source>
</evidence>
<evidence type="ECO:0000256" key="1">
    <source>
        <dbReference type="ARBA" id="ARBA00004123"/>
    </source>
</evidence>
<dbReference type="SMART" id="SM00320">
    <property type="entry name" value="WD40"/>
    <property type="match status" value="5"/>
</dbReference>
<proteinExistence type="inferred from homology"/>
<dbReference type="InterPro" id="IPR038959">
    <property type="entry name" value="Prp19"/>
</dbReference>
<dbReference type="FunFam" id="3.30.40.10:FF:000027">
    <property type="entry name" value="Pre-mRNA-processing factor 19, putative"/>
    <property type="match status" value="1"/>
</dbReference>
<evidence type="ECO:0000256" key="10">
    <source>
        <dbReference type="ARBA" id="ARBA00022786"/>
    </source>
</evidence>
<dbReference type="Pfam" id="PF08606">
    <property type="entry name" value="Prp19"/>
    <property type="match status" value="1"/>
</dbReference>
<dbReference type="CDD" id="cd16656">
    <property type="entry name" value="RING-Ubox_PRP19"/>
    <property type="match status" value="1"/>
</dbReference>
<keyword evidence="13 16" id="KW-0234">DNA repair</keyword>
<evidence type="ECO:0000313" key="19">
    <source>
        <dbReference type="Proteomes" id="UP001175000"/>
    </source>
</evidence>
<gene>
    <name evidence="18" type="ORF">B0T14DRAFT_565044</name>
</gene>
<dbReference type="GO" id="GO:0070534">
    <property type="term" value="P:protein K63-linked ubiquitination"/>
    <property type="evidence" value="ECO:0007669"/>
    <property type="project" value="UniProtKB-UniRule"/>
</dbReference>
<evidence type="ECO:0000256" key="12">
    <source>
        <dbReference type="ARBA" id="ARBA00023187"/>
    </source>
</evidence>
<dbReference type="GO" id="GO:0061630">
    <property type="term" value="F:ubiquitin protein ligase activity"/>
    <property type="evidence" value="ECO:0007669"/>
    <property type="project" value="UniProtKB-UniRule"/>
</dbReference>
<keyword evidence="5 16" id="KW-0507">mRNA processing</keyword>
<dbReference type="GO" id="GO:0000398">
    <property type="term" value="P:mRNA splicing, via spliceosome"/>
    <property type="evidence" value="ECO:0007669"/>
    <property type="project" value="InterPro"/>
</dbReference>
<name>A0AA39WYT9_9PEZI</name>
<sequence length="477" mass="51127">MLCALSGEIPEEPVASRKTGAVFEKRLILKYIEENGKEPGTDDELHPDDLLEIKTNRVVRPRPPNFTSLPSLLKAFQDEWDALVLESYNTKEQLARTREELATALYQHDAAVRVIARLTKERDEARDALSKVTVAPTGGDASNDAMAIDNDSLPEALVEHVGKLQSQLTKGRKKRPAPEGWVTPDEVAALQQTAITDLTVANASSLDIQGEHAAIGGLDGKLEIYAVEAGKVERSLDIGEPVTATVWIDTKVIVATAKGSVRVFDSGSEAAAFESHAGAVTGLALHPGNRILASVGADKSFVFYDLETLERVSRVYTDSALTACAFHPDGHLFAAGTQAGDIKIFHTVSGEEATTFTLGSPIQALVFSENGFWFAASGKGQSTVTIFDLRKEGAAAQVKELQTGDAQSLAWDYTGQFLATAGSTGVTVQQYLKSSKSWSEPFRNSTAGVALRWGSDAKILVTVNKEGVISVLGAKED</sequence>
<keyword evidence="11" id="KW-0697">Rotamase</keyword>
<protein>
    <recommendedName>
        <fullName evidence="16">Pre-mRNA-processing factor 19</fullName>
        <ecNumber evidence="16">2.3.2.27</ecNumber>
    </recommendedName>
</protein>
<dbReference type="Proteomes" id="UP001175000">
    <property type="component" value="Unassembled WGS sequence"/>
</dbReference>
<reference evidence="18" key="1">
    <citation type="submission" date="2023-06" db="EMBL/GenBank/DDBJ databases">
        <title>Genome-scale phylogeny and comparative genomics of the fungal order Sordariales.</title>
        <authorList>
            <consortium name="Lawrence Berkeley National Laboratory"/>
            <person name="Hensen N."/>
            <person name="Bonometti L."/>
            <person name="Westerberg I."/>
            <person name="Brannstrom I.O."/>
            <person name="Guillou S."/>
            <person name="Cros-Aarteil S."/>
            <person name="Calhoun S."/>
            <person name="Haridas S."/>
            <person name="Kuo A."/>
            <person name="Mondo S."/>
            <person name="Pangilinan J."/>
            <person name="Riley R."/>
            <person name="Labutti K."/>
            <person name="Andreopoulos B."/>
            <person name="Lipzen A."/>
            <person name="Chen C."/>
            <person name="Yanf M."/>
            <person name="Daum C."/>
            <person name="Ng V."/>
            <person name="Clum A."/>
            <person name="Steindorff A."/>
            <person name="Ohm R."/>
            <person name="Martin F."/>
            <person name="Silar P."/>
            <person name="Natvig D."/>
            <person name="Lalanne C."/>
            <person name="Gautier V."/>
            <person name="Ament-Velasquez S.L."/>
            <person name="Kruys A."/>
            <person name="Hutchinson M.I."/>
            <person name="Powell A.J."/>
            <person name="Barry K."/>
            <person name="Miller A.N."/>
            <person name="Grigoriev I.V."/>
            <person name="Debuchy R."/>
            <person name="Gladieux P."/>
            <person name="Thoren M.H."/>
            <person name="Johannesson H."/>
        </authorList>
    </citation>
    <scope>NUCLEOTIDE SEQUENCE</scope>
    <source>
        <strain evidence="18">CBS 606.72</strain>
    </source>
</reference>
<dbReference type="InterPro" id="IPR055340">
    <property type="entry name" value="RING-Ubox_PRP19"/>
</dbReference>
<comment type="function">
    <text evidence="16">Ubiquitin-protein ligase which is mainly involved pre-mRNA splicing and DNA repair. Required for pre-mRNA splicing as component of the spliceosome.</text>
</comment>
<dbReference type="PANTHER" id="PTHR43995">
    <property type="entry name" value="PRE-MRNA-PROCESSING FACTOR 19"/>
    <property type="match status" value="1"/>
</dbReference>
<keyword evidence="19" id="KW-1185">Reference proteome</keyword>
<comment type="caution">
    <text evidence="18">The sequence shown here is derived from an EMBL/GenBank/DDBJ whole genome shotgun (WGS) entry which is preliminary data.</text>
</comment>
<dbReference type="InterPro" id="IPR013083">
    <property type="entry name" value="Znf_RING/FYVE/PHD"/>
</dbReference>
<dbReference type="InterPro" id="IPR015943">
    <property type="entry name" value="WD40/YVTN_repeat-like_dom_sf"/>
</dbReference>
<evidence type="ECO:0000256" key="7">
    <source>
        <dbReference type="ARBA" id="ARBA00022728"/>
    </source>
</evidence>
<evidence type="ECO:0000256" key="13">
    <source>
        <dbReference type="ARBA" id="ARBA00023204"/>
    </source>
</evidence>
<dbReference type="Pfam" id="PF12894">
    <property type="entry name" value="ANAPC4_WD40"/>
    <property type="match status" value="1"/>
</dbReference>
<dbReference type="SMART" id="SM00504">
    <property type="entry name" value="Ubox"/>
    <property type="match status" value="1"/>
</dbReference>
<evidence type="ECO:0000256" key="4">
    <source>
        <dbReference type="ARBA" id="ARBA00022574"/>
    </source>
</evidence>
<keyword evidence="9 16" id="KW-0227">DNA damage</keyword>
<comment type="similarity">
    <text evidence="3 16">Belongs to the WD repeat PRP19 family.</text>
</comment>
<dbReference type="InterPro" id="IPR003613">
    <property type="entry name" value="Ubox_domain"/>
</dbReference>
<keyword evidence="14 16" id="KW-0539">Nucleus</keyword>
<accession>A0AA39WYT9</accession>
<evidence type="ECO:0000256" key="11">
    <source>
        <dbReference type="ARBA" id="ARBA00023110"/>
    </source>
</evidence>
<dbReference type="InterPro" id="IPR001680">
    <property type="entry name" value="WD40_rpt"/>
</dbReference>
<dbReference type="PROSITE" id="PS51698">
    <property type="entry name" value="U_BOX"/>
    <property type="match status" value="1"/>
</dbReference>
<organism evidence="18 19">
    <name type="scientific">Immersiella caudata</name>
    <dbReference type="NCBI Taxonomy" id="314043"/>
    <lineage>
        <taxon>Eukaryota</taxon>
        <taxon>Fungi</taxon>
        <taxon>Dikarya</taxon>
        <taxon>Ascomycota</taxon>
        <taxon>Pezizomycotina</taxon>
        <taxon>Sordariomycetes</taxon>
        <taxon>Sordariomycetidae</taxon>
        <taxon>Sordariales</taxon>
        <taxon>Lasiosphaeriaceae</taxon>
        <taxon>Immersiella</taxon>
    </lineage>
</organism>
<evidence type="ECO:0000259" key="17">
    <source>
        <dbReference type="PROSITE" id="PS51698"/>
    </source>
</evidence>